<dbReference type="SUPFAM" id="SSF55729">
    <property type="entry name" value="Acyl-CoA N-acyltransferases (Nat)"/>
    <property type="match status" value="1"/>
</dbReference>
<proteinExistence type="predicted"/>
<reference evidence="4 5" key="1">
    <citation type="submission" date="2023-08" db="EMBL/GenBank/DDBJ databases">
        <title>Black Yeasts Isolated from many extreme environments.</title>
        <authorList>
            <person name="Coleine C."/>
            <person name="Stajich J.E."/>
            <person name="Selbmann L."/>
        </authorList>
    </citation>
    <scope>NUCLEOTIDE SEQUENCE [LARGE SCALE GENOMIC DNA]</scope>
    <source>
        <strain evidence="4 5">CCFEE 536</strain>
    </source>
</reference>
<evidence type="ECO:0000259" key="3">
    <source>
        <dbReference type="PROSITE" id="PS51186"/>
    </source>
</evidence>
<dbReference type="CDD" id="cd04301">
    <property type="entry name" value="NAT_SF"/>
    <property type="match status" value="1"/>
</dbReference>
<evidence type="ECO:0000256" key="2">
    <source>
        <dbReference type="SAM" id="SignalP"/>
    </source>
</evidence>
<dbReference type="InterPro" id="IPR016181">
    <property type="entry name" value="Acyl_CoA_acyltransferase"/>
</dbReference>
<keyword evidence="5" id="KW-1185">Reference proteome</keyword>
<organism evidence="4 5">
    <name type="scientific">Cryomyces antarcticus</name>
    <dbReference type="NCBI Taxonomy" id="329879"/>
    <lineage>
        <taxon>Eukaryota</taxon>
        <taxon>Fungi</taxon>
        <taxon>Dikarya</taxon>
        <taxon>Ascomycota</taxon>
        <taxon>Pezizomycotina</taxon>
        <taxon>Dothideomycetes</taxon>
        <taxon>Dothideomycetes incertae sedis</taxon>
        <taxon>Cryomyces</taxon>
    </lineage>
</organism>
<name>A0ABR0M8Z5_9PEZI</name>
<gene>
    <name evidence="4" type="ORF">LTR16_000120</name>
</gene>
<feature type="signal peptide" evidence="2">
    <location>
        <begin position="1"/>
        <end position="27"/>
    </location>
</feature>
<evidence type="ECO:0000313" key="5">
    <source>
        <dbReference type="Proteomes" id="UP001357485"/>
    </source>
</evidence>
<feature type="region of interest" description="Disordered" evidence="1">
    <location>
        <begin position="137"/>
        <end position="169"/>
    </location>
</feature>
<dbReference type="Gene3D" id="3.40.630.30">
    <property type="match status" value="1"/>
</dbReference>
<keyword evidence="2" id="KW-0732">Signal</keyword>
<sequence>MTSICTPPIIHFHVLIFLWVIVPPYDPLPSALKYKDIWHARPSRAHNPLSPTTPTAAMSQFISFLPAPGNAISSYDRTLPFSAQRASIPHIFVEAMSVREEVFVKEQGVPLENELDADDRRSFHWVVYASVGTPSSRSPEILGGARDRYDMEKGQTKQEQARRKSSTATKLAVGTIRLVPPPHPPHPEPGTHHKIDNAEAEAPATEGHGNHKTSMYDGREPYVKLGRVAVLAPFRRLGLARLLVNSALDWAAQNAETILPPLGPLLREQLRLAAGDADFDDDTWKGLVLVHAQTGMQRLWEKWGFVKDEEMGVWDEEGIDHVGMWRRIKLRTGDRRAP</sequence>
<dbReference type="InterPro" id="IPR000182">
    <property type="entry name" value="GNAT_dom"/>
</dbReference>
<dbReference type="EMBL" id="JAVRRA010000002">
    <property type="protein sequence ID" value="KAK5297012.1"/>
    <property type="molecule type" value="Genomic_DNA"/>
</dbReference>
<dbReference type="Proteomes" id="UP001357485">
    <property type="component" value="Unassembled WGS sequence"/>
</dbReference>
<evidence type="ECO:0000313" key="4">
    <source>
        <dbReference type="EMBL" id="KAK5297012.1"/>
    </source>
</evidence>
<feature type="domain" description="N-acetyltransferase" evidence="3">
    <location>
        <begin position="163"/>
        <end position="329"/>
    </location>
</feature>
<feature type="compositionally biased region" description="Basic and acidic residues" evidence="1">
    <location>
        <begin position="145"/>
        <end position="162"/>
    </location>
</feature>
<evidence type="ECO:0000256" key="1">
    <source>
        <dbReference type="SAM" id="MobiDB-lite"/>
    </source>
</evidence>
<dbReference type="PROSITE" id="PS51186">
    <property type="entry name" value="GNAT"/>
    <property type="match status" value="1"/>
</dbReference>
<accession>A0ABR0M8Z5</accession>
<feature type="chain" id="PRO_5045553278" description="N-acetyltransferase domain-containing protein" evidence="2">
    <location>
        <begin position="28"/>
        <end position="338"/>
    </location>
</feature>
<comment type="caution">
    <text evidence="4">The sequence shown here is derived from an EMBL/GenBank/DDBJ whole genome shotgun (WGS) entry which is preliminary data.</text>
</comment>
<dbReference type="Pfam" id="PF00583">
    <property type="entry name" value="Acetyltransf_1"/>
    <property type="match status" value="1"/>
</dbReference>
<protein>
    <recommendedName>
        <fullName evidence="3">N-acetyltransferase domain-containing protein</fullName>
    </recommendedName>
</protein>